<feature type="chain" id="PRO_5019040813" description="Plastid light harvesting protein" evidence="10">
    <location>
        <begin position="17"/>
        <end position="200"/>
    </location>
</feature>
<keyword evidence="9" id="KW-0157">Chromophore</keyword>
<evidence type="ECO:0000256" key="5">
    <source>
        <dbReference type="ARBA" id="ARBA00022531"/>
    </source>
</evidence>
<dbReference type="InterPro" id="IPR001344">
    <property type="entry name" value="Chloro_AB-bd_pln"/>
</dbReference>
<feature type="binding site" description="axial binding residue" evidence="9">
    <location>
        <position position="176"/>
    </location>
    <ligand>
        <name>chlorophyll b</name>
        <dbReference type="ChEBI" id="CHEBI:61721"/>
        <label>3</label>
    </ligand>
    <ligandPart>
        <name>Mg</name>
        <dbReference type="ChEBI" id="CHEBI:25107"/>
    </ligandPart>
</feature>
<dbReference type="GO" id="GO:0009765">
    <property type="term" value="P:photosynthesis, light harvesting"/>
    <property type="evidence" value="ECO:0007669"/>
    <property type="project" value="InterPro"/>
</dbReference>
<gene>
    <name evidence="11" type="ORF">PSNMU_V1.4_AUG-EV-PASAV3_0007710</name>
</gene>
<organism evidence="11 12">
    <name type="scientific">Pseudo-nitzschia multistriata</name>
    <dbReference type="NCBI Taxonomy" id="183589"/>
    <lineage>
        <taxon>Eukaryota</taxon>
        <taxon>Sar</taxon>
        <taxon>Stramenopiles</taxon>
        <taxon>Ochrophyta</taxon>
        <taxon>Bacillariophyta</taxon>
        <taxon>Bacillariophyceae</taxon>
        <taxon>Bacillariophycidae</taxon>
        <taxon>Bacillariales</taxon>
        <taxon>Bacillariaceae</taxon>
        <taxon>Pseudo-nitzschia</taxon>
    </lineage>
</organism>
<feature type="binding site" evidence="9">
    <location>
        <position position="74"/>
    </location>
    <ligand>
        <name>chlorophyll a</name>
        <dbReference type="ChEBI" id="CHEBI:58416"/>
        <label>1</label>
    </ligand>
</feature>
<name>A0A448YWB3_9STRA</name>
<dbReference type="EMBL" id="CAACVS010000018">
    <property type="protein sequence ID" value="VEU34078.1"/>
    <property type="molecule type" value="Genomic_DNA"/>
</dbReference>
<dbReference type="GO" id="GO:0009507">
    <property type="term" value="C:chloroplast"/>
    <property type="evidence" value="ECO:0007669"/>
    <property type="project" value="UniProtKB-SubCell"/>
</dbReference>
<feature type="binding site" evidence="9">
    <location>
        <position position="171"/>
    </location>
    <ligand>
        <name>chlorophyll a</name>
        <dbReference type="ChEBI" id="CHEBI:58416"/>
        <label>1</label>
    </ligand>
</feature>
<keyword evidence="12" id="KW-1185">Reference proteome</keyword>
<keyword evidence="5" id="KW-0602">Photosynthesis</keyword>
<evidence type="ECO:0000256" key="4">
    <source>
        <dbReference type="ARBA" id="ARBA00022528"/>
    </source>
</evidence>
<feature type="binding site" evidence="9">
    <location>
        <position position="188"/>
    </location>
    <ligand>
        <name>chlorophyll a</name>
        <dbReference type="ChEBI" id="CHEBI:58416"/>
        <label>1</label>
    </ligand>
</feature>
<dbReference type="AlphaFoldDB" id="A0A448YWB3"/>
<evidence type="ECO:0000256" key="10">
    <source>
        <dbReference type="SAM" id="SignalP"/>
    </source>
</evidence>
<evidence type="ECO:0000313" key="12">
    <source>
        <dbReference type="Proteomes" id="UP000291116"/>
    </source>
</evidence>
<comment type="subcellular location">
    <subcellularLocation>
        <location evidence="2">Plastid</location>
        <location evidence="2">Chloroplast</location>
    </subcellularLocation>
</comment>
<feature type="binding site" evidence="9">
    <location>
        <position position="174"/>
    </location>
    <ligand>
        <name>chlorophyll a</name>
        <dbReference type="ChEBI" id="CHEBI:58416"/>
        <label>1</label>
    </ligand>
</feature>
<comment type="function">
    <text evidence="1">The light-harvesting complex (LHC) functions as a light receptor, it captures and delivers excitation energy to photosystems with which it is closely associated. Energy is transferred from the carotenoid and chlorophyll C (or B) to chlorophyll A and the photosynthetic reaction centers where it is used to synthesize ATP and reducing power.</text>
</comment>
<feature type="binding site" evidence="9">
    <location>
        <position position="71"/>
    </location>
    <ligand>
        <name>chlorophyll a</name>
        <dbReference type="ChEBI" id="CHEBI:58416"/>
        <label>1</label>
    </ligand>
</feature>
<dbReference type="Proteomes" id="UP000291116">
    <property type="component" value="Unassembled WGS sequence"/>
</dbReference>
<feature type="signal peptide" evidence="10">
    <location>
        <begin position="1"/>
        <end position="16"/>
    </location>
</feature>
<accession>A0A448YWB3</accession>
<dbReference type="GO" id="GO:0030076">
    <property type="term" value="C:light-harvesting complex"/>
    <property type="evidence" value="ECO:0007669"/>
    <property type="project" value="UniProtKB-KW"/>
</dbReference>
<dbReference type="GO" id="GO:0016168">
    <property type="term" value="F:chlorophyll binding"/>
    <property type="evidence" value="ECO:0007669"/>
    <property type="project" value="UniProtKB-KW"/>
</dbReference>
<comment type="subunit">
    <text evidence="8">The LHC complex of chromophytic algae is composed of fucoxanthin, chlorophyll A and C bound non-covalently by fucoxanthin chlorophyll proteins (FCPs). The ratio of the pigments in LHC; fucoxanthin: chlorophyll C: chlorophyll A; (0.6-1): (0.1-0.3): (1).</text>
</comment>
<keyword evidence="6" id="KW-0934">Plastid</keyword>
<keyword evidence="10" id="KW-0732">Signal</keyword>
<evidence type="ECO:0008006" key="13">
    <source>
        <dbReference type="Google" id="ProtNLM"/>
    </source>
</evidence>
<evidence type="ECO:0000256" key="9">
    <source>
        <dbReference type="PIRSR" id="PIRSR601344-1"/>
    </source>
</evidence>
<proteinExistence type="inferred from homology"/>
<comment type="similarity">
    <text evidence="3">Belongs to the fucoxanthin chlorophyll protein family.</text>
</comment>
<evidence type="ECO:0000256" key="1">
    <source>
        <dbReference type="ARBA" id="ARBA00004022"/>
    </source>
</evidence>
<evidence type="ECO:0000313" key="11">
    <source>
        <dbReference type="EMBL" id="VEU34078.1"/>
    </source>
</evidence>
<evidence type="ECO:0000256" key="6">
    <source>
        <dbReference type="ARBA" id="ARBA00022640"/>
    </source>
</evidence>
<evidence type="ECO:0000256" key="3">
    <source>
        <dbReference type="ARBA" id="ARBA00005933"/>
    </source>
</evidence>
<keyword evidence="9" id="KW-0148">Chlorophyll</keyword>
<keyword evidence="7" id="KW-0437">Light-harvesting polypeptide</keyword>
<dbReference type="SUPFAM" id="SSF103511">
    <property type="entry name" value="Chlorophyll a-b binding protein"/>
    <property type="match status" value="1"/>
</dbReference>
<reference evidence="11 12" key="1">
    <citation type="submission" date="2019-01" db="EMBL/GenBank/DDBJ databases">
        <authorList>
            <person name="Ferrante I. M."/>
        </authorList>
    </citation>
    <scope>NUCLEOTIDE SEQUENCE [LARGE SCALE GENOMIC DNA]</scope>
    <source>
        <strain evidence="11 12">B856</strain>
    </source>
</reference>
<dbReference type="PANTHER" id="PTHR21649">
    <property type="entry name" value="CHLOROPHYLL A/B BINDING PROTEIN"/>
    <property type="match status" value="1"/>
</dbReference>
<keyword evidence="4" id="KW-0150">Chloroplast</keyword>
<evidence type="ECO:0000256" key="7">
    <source>
        <dbReference type="ARBA" id="ARBA00023243"/>
    </source>
</evidence>
<dbReference type="Gene3D" id="1.10.3460.10">
    <property type="entry name" value="Chlorophyll a/b binding protein domain"/>
    <property type="match status" value="1"/>
</dbReference>
<sequence>MKTAAILALIAGTASAFTTSNVNSSPRSATLSAAVDDMVGAVDLRGKEFFFDPLGLAETYSPFLPWFREAELRHGRTAMLAVIGFIATDFVRIPGEMYSFDAIPKTINAHDILIEQGPMIQLGMWVGLFDLIVTAPACAATMNGEREAGDFGWTKWAPKDQEAFDAKRASELLNGRLAMCAVGGIATQSVLTGNGFPYLF</sequence>
<evidence type="ECO:0000256" key="8">
    <source>
        <dbReference type="ARBA" id="ARBA00044011"/>
    </source>
</evidence>
<protein>
    <recommendedName>
        <fullName evidence="13">Plastid light harvesting protein</fullName>
    </recommendedName>
</protein>
<evidence type="ECO:0000256" key="2">
    <source>
        <dbReference type="ARBA" id="ARBA00004229"/>
    </source>
</evidence>
<feature type="binding site" evidence="9">
    <location>
        <position position="113"/>
    </location>
    <ligand>
        <name>chlorophyll a</name>
        <dbReference type="ChEBI" id="CHEBI:58416"/>
        <label>1</label>
    </ligand>
</feature>
<dbReference type="OrthoDB" id="423598at2759"/>
<feature type="binding site" description="axial binding residue" evidence="9">
    <location>
        <position position="76"/>
    </location>
    <ligand>
        <name>chlorophyll b</name>
        <dbReference type="ChEBI" id="CHEBI:61721"/>
        <label>1</label>
    </ligand>
    <ligandPart>
        <name>Mg</name>
        <dbReference type="ChEBI" id="CHEBI:25107"/>
    </ligandPart>
</feature>
<dbReference type="InterPro" id="IPR022796">
    <property type="entry name" value="Chloroa_b-bind"/>
</dbReference>
<dbReference type="GO" id="GO:0016020">
    <property type="term" value="C:membrane"/>
    <property type="evidence" value="ECO:0007669"/>
    <property type="project" value="InterPro"/>
</dbReference>
<dbReference type="Pfam" id="PF00504">
    <property type="entry name" value="Chloroa_b-bind"/>
    <property type="match status" value="1"/>
</dbReference>